<evidence type="ECO:0000313" key="3">
    <source>
        <dbReference type="Proteomes" id="UP000248405"/>
    </source>
</evidence>
<name>A0A319B3U4_ASPVC</name>
<keyword evidence="1" id="KW-0812">Transmembrane</keyword>
<evidence type="ECO:0000313" key="2">
    <source>
        <dbReference type="EMBL" id="PYH66481.1"/>
    </source>
</evidence>
<dbReference type="EMBL" id="KZ821634">
    <property type="protein sequence ID" value="PYH66481.1"/>
    <property type="molecule type" value="Genomic_DNA"/>
</dbReference>
<dbReference type="AlphaFoldDB" id="A0A319B3U4"/>
<feature type="transmembrane region" description="Helical" evidence="1">
    <location>
        <begin position="12"/>
        <end position="35"/>
    </location>
</feature>
<dbReference type="RefSeq" id="XP_025560275.1">
    <property type="nucleotide sequence ID" value="XM_025701335.1"/>
</dbReference>
<organism evidence="2 3">
    <name type="scientific">Aspergillus vadensis (strain CBS 113365 / IMI 142717 / IBT 24658)</name>
    <dbReference type="NCBI Taxonomy" id="1448311"/>
    <lineage>
        <taxon>Eukaryota</taxon>
        <taxon>Fungi</taxon>
        <taxon>Dikarya</taxon>
        <taxon>Ascomycota</taxon>
        <taxon>Pezizomycotina</taxon>
        <taxon>Eurotiomycetes</taxon>
        <taxon>Eurotiomycetidae</taxon>
        <taxon>Eurotiales</taxon>
        <taxon>Aspergillaceae</taxon>
        <taxon>Aspergillus</taxon>
        <taxon>Aspergillus subgen. Circumdati</taxon>
    </lineage>
</organism>
<dbReference type="Proteomes" id="UP000248405">
    <property type="component" value="Unassembled WGS sequence"/>
</dbReference>
<reference evidence="2" key="1">
    <citation type="submission" date="2016-12" db="EMBL/GenBank/DDBJ databases">
        <title>The genomes of Aspergillus section Nigri reveals drivers in fungal speciation.</title>
        <authorList>
            <consortium name="DOE Joint Genome Institute"/>
            <person name="Vesth T.C."/>
            <person name="Nybo J."/>
            <person name="Theobald S."/>
            <person name="Brandl J."/>
            <person name="Frisvad J.C."/>
            <person name="Nielsen K.F."/>
            <person name="Lyhne E.K."/>
            <person name="Kogle M.E."/>
            <person name="Kuo A."/>
            <person name="Riley R."/>
            <person name="Clum A."/>
            <person name="Nolan M."/>
            <person name="Lipzen A."/>
            <person name="Salamov A."/>
            <person name="Henrissat B."/>
            <person name="Wiebenga A."/>
            <person name="De Vries R.P."/>
            <person name="Grigoriev I.V."/>
            <person name="Mortensen U.H."/>
            <person name="Andersen M.R."/>
            <person name="Baker S.E."/>
        </authorList>
    </citation>
    <scope>NUCLEOTIDE SEQUENCE [LARGE SCALE GENOMIC DNA]</scope>
    <source>
        <strain evidence="2">CBS 113365</strain>
    </source>
</reference>
<keyword evidence="1" id="KW-0472">Membrane</keyword>
<dbReference type="GeneID" id="37205927"/>
<keyword evidence="3" id="KW-1185">Reference proteome</keyword>
<accession>A0A319B3U4</accession>
<proteinExistence type="predicted"/>
<gene>
    <name evidence="2" type="ORF">BO88DRAFT_119988</name>
</gene>
<evidence type="ECO:0000256" key="1">
    <source>
        <dbReference type="SAM" id="Phobius"/>
    </source>
</evidence>
<keyword evidence="1" id="KW-1133">Transmembrane helix</keyword>
<protein>
    <submittedName>
        <fullName evidence="2">Uncharacterized protein</fullName>
    </submittedName>
</protein>
<sequence>MIYLNHRNGQSLFFAFLLSFNGRFALLCFFFYSIYSILSHFLYFLGVKFFEDDQMQNRRC</sequence>